<dbReference type="InterPro" id="IPR007138">
    <property type="entry name" value="ABM_dom"/>
</dbReference>
<dbReference type="Proteomes" id="UP000184520">
    <property type="component" value="Unassembled WGS sequence"/>
</dbReference>
<gene>
    <name evidence="2" type="ORF">SAMN05216361_2721</name>
</gene>
<proteinExistence type="predicted"/>
<reference evidence="3" key="1">
    <citation type="submission" date="2016-11" db="EMBL/GenBank/DDBJ databases">
        <authorList>
            <person name="Varghese N."/>
            <person name="Submissions S."/>
        </authorList>
    </citation>
    <scope>NUCLEOTIDE SEQUENCE [LARGE SCALE GENOMIC DNA]</scope>
    <source>
        <strain evidence="3">CGMCC 1.8995</strain>
    </source>
</reference>
<dbReference type="STRING" id="634436.SAMN05216361_2721"/>
<name>A0A1M5LMJ3_9ALTE</name>
<keyword evidence="2" id="KW-0503">Monooxygenase</keyword>
<dbReference type="EMBL" id="FQWD01000004">
    <property type="protein sequence ID" value="SHG66281.1"/>
    <property type="molecule type" value="Genomic_DNA"/>
</dbReference>
<feature type="domain" description="ABM" evidence="1">
    <location>
        <begin position="58"/>
        <end position="156"/>
    </location>
</feature>
<keyword evidence="2" id="KW-0560">Oxidoreductase</keyword>
<organism evidence="2 3">
    <name type="scientific">Marisediminitalea aggregata</name>
    <dbReference type="NCBI Taxonomy" id="634436"/>
    <lineage>
        <taxon>Bacteria</taxon>
        <taxon>Pseudomonadati</taxon>
        <taxon>Pseudomonadota</taxon>
        <taxon>Gammaproteobacteria</taxon>
        <taxon>Alteromonadales</taxon>
        <taxon>Alteromonadaceae</taxon>
        <taxon>Marisediminitalea</taxon>
    </lineage>
</organism>
<protein>
    <submittedName>
        <fullName evidence="2">Quinol monooxygenase YgiN</fullName>
    </submittedName>
</protein>
<evidence type="ECO:0000313" key="3">
    <source>
        <dbReference type="Proteomes" id="UP000184520"/>
    </source>
</evidence>
<dbReference type="Gene3D" id="3.30.70.100">
    <property type="match status" value="1"/>
</dbReference>
<dbReference type="InterPro" id="IPR011008">
    <property type="entry name" value="Dimeric_a/b-barrel"/>
</dbReference>
<evidence type="ECO:0000313" key="2">
    <source>
        <dbReference type="EMBL" id="SHG66281.1"/>
    </source>
</evidence>
<dbReference type="AlphaFoldDB" id="A0A1M5LMJ3"/>
<dbReference type="PROSITE" id="PS51725">
    <property type="entry name" value="ABM"/>
    <property type="match status" value="1"/>
</dbReference>
<keyword evidence="3" id="KW-1185">Reference proteome</keyword>
<dbReference type="SUPFAM" id="SSF54909">
    <property type="entry name" value="Dimeric alpha+beta barrel"/>
    <property type="match status" value="1"/>
</dbReference>
<evidence type="ECO:0000259" key="1">
    <source>
        <dbReference type="PROSITE" id="PS51725"/>
    </source>
</evidence>
<dbReference type="Pfam" id="PF03992">
    <property type="entry name" value="ABM"/>
    <property type="match status" value="1"/>
</dbReference>
<accession>A0A1M5LMJ3</accession>
<sequence length="168" mass="19251">MNATIKQIVGSLPVTHTFEQQRYFDFLSRRAILRPVNPNLTNNPYHRSVKGSVMSKKVYCCAQFLPKPGQENALFEVLQSLEPNTIREDGCIQYIVTRHVTSPFAEGKSFPIMFNEIWADMASFEAHCQRKEIADFFAKYCQADDGLAEDWNVCIYTDEPADYDAPQL</sequence>
<dbReference type="GO" id="GO:0004497">
    <property type="term" value="F:monooxygenase activity"/>
    <property type="evidence" value="ECO:0007669"/>
    <property type="project" value="UniProtKB-KW"/>
</dbReference>